<name>P91048_CAEEL</name>
<dbReference type="AGR" id="WB:WBGene00015846"/>
<dbReference type="InterPro" id="IPR059078">
    <property type="entry name" value="NTF2-like_nem"/>
</dbReference>
<evidence type="ECO:0000259" key="2">
    <source>
        <dbReference type="Pfam" id="PF26531"/>
    </source>
</evidence>
<keyword evidence="1" id="KW-0732">Signal</keyword>
<dbReference type="EMBL" id="BX284602">
    <property type="protein sequence ID" value="CCD64698.1"/>
    <property type="molecule type" value="Genomic_DNA"/>
</dbReference>
<evidence type="ECO:0007829" key="6">
    <source>
        <dbReference type="PeptideAtlas" id="P91048"/>
    </source>
</evidence>
<dbReference type="Bgee" id="WBGene00015846">
    <property type="expression patterns" value="Expressed in adult organism"/>
</dbReference>
<proteinExistence type="evidence at protein level"/>
<dbReference type="PaxDb" id="6239-C16C8.8"/>
<dbReference type="HOGENOM" id="CLU_1846943_0_0_1"/>
<dbReference type="STRING" id="6239.C16C8.8.1"/>
<gene>
    <name evidence="3 5" type="ORF">C16C8.8</name>
    <name evidence="3" type="ORF">CELE_C16C8.8</name>
</gene>
<keyword evidence="4" id="KW-1185">Reference proteome</keyword>
<feature type="chain" id="PRO_5004161399" evidence="1">
    <location>
        <begin position="17"/>
        <end position="139"/>
    </location>
</feature>
<dbReference type="PeptideAtlas" id="P91048"/>
<dbReference type="UCSC" id="C16C8.8">
    <property type="organism name" value="c. elegans"/>
</dbReference>
<dbReference type="SMR" id="P91048"/>
<dbReference type="PIR" id="T29394">
    <property type="entry name" value="T29394"/>
</dbReference>
<evidence type="ECO:0000313" key="5">
    <source>
        <dbReference type="WormBase" id="C16C8.8"/>
    </source>
</evidence>
<dbReference type="GeneID" id="182675"/>
<evidence type="ECO:0000313" key="4">
    <source>
        <dbReference type="Proteomes" id="UP000001940"/>
    </source>
</evidence>
<dbReference type="RefSeq" id="NP_494552.1">
    <property type="nucleotide sequence ID" value="NM_062151.3"/>
</dbReference>
<feature type="domain" description="Nuclear transport factor 2-like" evidence="2">
    <location>
        <begin position="29"/>
        <end position="133"/>
    </location>
</feature>
<organism evidence="3 4">
    <name type="scientific">Caenorhabditis elegans</name>
    <dbReference type="NCBI Taxonomy" id="6239"/>
    <lineage>
        <taxon>Eukaryota</taxon>
        <taxon>Metazoa</taxon>
        <taxon>Ecdysozoa</taxon>
        <taxon>Nematoda</taxon>
        <taxon>Chromadorea</taxon>
        <taxon>Rhabditida</taxon>
        <taxon>Rhabditina</taxon>
        <taxon>Rhabditomorpha</taxon>
        <taxon>Rhabditoidea</taxon>
        <taxon>Rhabditidae</taxon>
        <taxon>Peloderinae</taxon>
        <taxon>Caenorhabditis</taxon>
    </lineage>
</organism>
<dbReference type="WormBase" id="C16C8.8">
    <property type="protein sequence ID" value="CE08219"/>
    <property type="gene ID" value="WBGene00015846"/>
</dbReference>
<protein>
    <submittedName>
        <fullName evidence="3">DUF4440 domain-containing protein</fullName>
    </submittedName>
</protein>
<dbReference type="Proteomes" id="UP000001940">
    <property type="component" value="Chromosome II"/>
</dbReference>
<dbReference type="KEGG" id="cel:CELE_C16C8.8"/>
<dbReference type="InParanoid" id="P91048"/>
<dbReference type="AlphaFoldDB" id="P91048"/>
<evidence type="ECO:0000256" key="1">
    <source>
        <dbReference type="SAM" id="SignalP"/>
    </source>
</evidence>
<feature type="signal peptide" evidence="1">
    <location>
        <begin position="1"/>
        <end position="16"/>
    </location>
</feature>
<reference evidence="3 4" key="1">
    <citation type="journal article" date="1998" name="Science">
        <title>Genome sequence of the nematode C. elegans: a platform for investigating biology.</title>
        <authorList>
            <consortium name="The C. elegans sequencing consortium"/>
            <person name="Sulson J.E."/>
            <person name="Waterston R."/>
        </authorList>
    </citation>
    <scope>NUCLEOTIDE SEQUENCE [LARGE SCALE GENOMIC DNA]</scope>
    <source>
        <strain evidence="3 4">Bristol N2</strain>
    </source>
</reference>
<sequence length="139" mass="15751">MRLPILLLSILGLSLGFGHDSPSSPAANQYATELADRFFTKFIKAVKYSDVRVMDSLLLSSNENLSSKNMIREFYKYPNTKIHDARFVGRNIATTVFFPLSPHGYDIPFKSADFILKKRFMGDWAITSMENLKYNSGKG</sequence>
<keyword evidence="6" id="KW-1267">Proteomics identification</keyword>
<dbReference type="Pfam" id="PF26531">
    <property type="entry name" value="NTF2_4"/>
    <property type="match status" value="1"/>
</dbReference>
<accession>P91048</accession>
<evidence type="ECO:0000313" key="3">
    <source>
        <dbReference type="EMBL" id="CCD64698.1"/>
    </source>
</evidence>
<dbReference type="CTD" id="182675"/>